<protein>
    <submittedName>
        <fullName evidence="1">Transcriptional regulator</fullName>
    </submittedName>
</protein>
<organism evidence="1 2">
    <name type="scientific">Mesorhizobium ventifaucium</name>
    <dbReference type="NCBI Taxonomy" id="666020"/>
    <lineage>
        <taxon>Bacteria</taxon>
        <taxon>Pseudomonadati</taxon>
        <taxon>Pseudomonadota</taxon>
        <taxon>Alphaproteobacteria</taxon>
        <taxon>Hyphomicrobiales</taxon>
        <taxon>Phyllobacteriaceae</taxon>
        <taxon>Mesorhizobium</taxon>
    </lineage>
</organism>
<evidence type="ECO:0000313" key="1">
    <source>
        <dbReference type="EMBL" id="CAH2407999.1"/>
    </source>
</evidence>
<gene>
    <name evidence="1" type="ORF">MES4922_90006</name>
</gene>
<dbReference type="InterPro" id="IPR009061">
    <property type="entry name" value="DNA-bd_dom_put_sf"/>
</dbReference>
<comment type="caution">
    <text evidence="1">The sequence shown here is derived from an EMBL/GenBank/DDBJ whole genome shotgun (WGS) entry which is preliminary data.</text>
</comment>
<dbReference type="InterPro" id="IPR010260">
    <property type="entry name" value="AlpA"/>
</dbReference>
<dbReference type="Proteomes" id="UP001152604">
    <property type="component" value="Unassembled WGS sequence"/>
</dbReference>
<evidence type="ECO:0000313" key="2">
    <source>
        <dbReference type="Proteomes" id="UP001152604"/>
    </source>
</evidence>
<dbReference type="RefSeq" id="WP_301555201.1">
    <property type="nucleotide sequence ID" value="NZ_CAKXZS010000089.1"/>
</dbReference>
<name>A0ABN8KET2_9HYPH</name>
<sequence length="73" mass="8113">MTPANDNAPTLVSLNDAARMTSLSRTMVNRYRAEGRFPPAIPLGDRRIAFIRSEITEWIQARIDAARSLRAAA</sequence>
<accession>A0ABN8KET2</accession>
<keyword evidence="2" id="KW-1185">Reference proteome</keyword>
<reference evidence="1" key="1">
    <citation type="submission" date="2022-03" db="EMBL/GenBank/DDBJ databases">
        <authorList>
            <person name="Brunel B."/>
        </authorList>
    </citation>
    <scope>NUCLEOTIDE SEQUENCE</scope>
    <source>
        <strain evidence="1">STM4922sample</strain>
    </source>
</reference>
<dbReference type="SUPFAM" id="SSF46955">
    <property type="entry name" value="Putative DNA-binding domain"/>
    <property type="match status" value="1"/>
</dbReference>
<proteinExistence type="predicted"/>
<dbReference type="EMBL" id="CAKXZS010000089">
    <property type="protein sequence ID" value="CAH2407999.1"/>
    <property type="molecule type" value="Genomic_DNA"/>
</dbReference>
<dbReference type="Gene3D" id="1.10.238.160">
    <property type="match status" value="1"/>
</dbReference>
<dbReference type="Pfam" id="PF05930">
    <property type="entry name" value="Phage_AlpA"/>
    <property type="match status" value="1"/>
</dbReference>